<dbReference type="eggNOG" id="ENOG502QVUH">
    <property type="taxonomic scope" value="Eukaryota"/>
</dbReference>
<feature type="compositionally biased region" description="Basic and acidic residues" evidence="1">
    <location>
        <begin position="212"/>
        <end position="231"/>
    </location>
</feature>
<name>U5D3A2_AMBTC</name>
<dbReference type="PROSITE" id="PS51061">
    <property type="entry name" value="R3H"/>
    <property type="match status" value="1"/>
</dbReference>
<accession>U5D3A2</accession>
<feature type="compositionally biased region" description="Basic and acidic residues" evidence="1">
    <location>
        <begin position="556"/>
        <end position="575"/>
    </location>
</feature>
<proteinExistence type="predicted"/>
<dbReference type="EMBL" id="KI392415">
    <property type="protein sequence ID" value="ERN16720.1"/>
    <property type="molecule type" value="Genomic_DNA"/>
</dbReference>
<feature type="domain" description="R3H" evidence="2">
    <location>
        <begin position="15"/>
        <end position="87"/>
    </location>
</feature>
<feature type="region of interest" description="Disordered" evidence="1">
    <location>
        <begin position="212"/>
        <end position="243"/>
    </location>
</feature>
<gene>
    <name evidence="3" type="ORF">AMTR_s00183p00036690</name>
</gene>
<feature type="compositionally biased region" description="Low complexity" evidence="1">
    <location>
        <begin position="28"/>
        <end position="41"/>
    </location>
</feature>
<feature type="compositionally biased region" description="Basic residues" evidence="1">
    <location>
        <begin position="44"/>
        <end position="58"/>
    </location>
</feature>
<evidence type="ECO:0000313" key="3">
    <source>
        <dbReference type="EMBL" id="ERN16720.1"/>
    </source>
</evidence>
<protein>
    <recommendedName>
        <fullName evidence="2">R3H domain-containing protein</fullName>
    </recommendedName>
</protein>
<feature type="compositionally biased region" description="Low complexity" evidence="1">
    <location>
        <begin position="109"/>
        <end position="132"/>
    </location>
</feature>
<feature type="compositionally biased region" description="Basic and acidic residues" evidence="1">
    <location>
        <begin position="324"/>
        <end position="337"/>
    </location>
</feature>
<feature type="compositionally biased region" description="Basic and acidic residues" evidence="1">
    <location>
        <begin position="274"/>
        <end position="301"/>
    </location>
</feature>
<feature type="compositionally biased region" description="Basic and acidic residues" evidence="1">
    <location>
        <begin position="159"/>
        <end position="171"/>
    </location>
</feature>
<feature type="region of interest" description="Disordered" evidence="1">
    <location>
        <begin position="358"/>
        <end position="401"/>
    </location>
</feature>
<sequence length="617" mass="69087">MTSKSHKHGKRIEVQKMRKKLKKHGRRLVSTSGSSSESYDSNRGRPRTRKSSHKRKIIHYSSSEDEDLHHKKTRRGRSRRSMRKRSDSIKRKRGSPIKHKRKVRKRSSRSSSLSRYSRRSCSTCRSCSSSSSESDRERYKRSGRNSSRIKSHSKYQMKKNGEILKRASDENDKYYDRYRPHRCSSCSGGTEDEERVAHHKKPVWSATLSKKEKIGERENEDKMAIQLDDRCPSYTDDETDRRGRSVLSSIIERCEPVEKESAGSLNIVQSSSSKKVDESSIHDSGVERYSAKDLDIIRESSKISSSNGSNGGGSPSHRVQSRISRKEENVETTVDFDKPDTEALEALLRHKALENLQRFRDRPGGKALNINGKGPEGRAFGAMATRNDENTYGKPSETPDKKLAAQEVENENISSESAKEASFSAFSRITTEHPNQDVSITNPGHFATATSINGSSSSALTGIAEGALNATNETQKIATHMPSAYEPSEQELSQKIMSTPCQRVTEVVPGPSEKGANEVKPAPKEKIVTEVRPSPTENGEMELGTIRADASSSDASCRHDPAMNKTELDNSKGRTIDSSQFEQKTMSVMRGGEMVQVSYKVYIPKRPSALARRQLQR</sequence>
<feature type="compositionally biased region" description="Basic residues" evidence="1">
    <location>
        <begin position="1"/>
        <end position="10"/>
    </location>
</feature>
<dbReference type="HOGENOM" id="CLU_473628_0_0_1"/>
<dbReference type="Proteomes" id="UP000017836">
    <property type="component" value="Unassembled WGS sequence"/>
</dbReference>
<evidence type="ECO:0000259" key="2">
    <source>
        <dbReference type="PROSITE" id="PS51061"/>
    </source>
</evidence>
<dbReference type="Gramene" id="ERN16720">
    <property type="protein sequence ID" value="ERN16720"/>
    <property type="gene ID" value="AMTR_s00183p00036690"/>
</dbReference>
<feature type="region of interest" description="Disordered" evidence="1">
    <location>
        <begin position="547"/>
        <end position="581"/>
    </location>
</feature>
<organism evidence="3 4">
    <name type="scientific">Amborella trichopoda</name>
    <dbReference type="NCBI Taxonomy" id="13333"/>
    <lineage>
        <taxon>Eukaryota</taxon>
        <taxon>Viridiplantae</taxon>
        <taxon>Streptophyta</taxon>
        <taxon>Embryophyta</taxon>
        <taxon>Tracheophyta</taxon>
        <taxon>Spermatophyta</taxon>
        <taxon>Magnoliopsida</taxon>
        <taxon>Amborellales</taxon>
        <taxon>Amborellaceae</taxon>
        <taxon>Amborella</taxon>
    </lineage>
</organism>
<evidence type="ECO:0000313" key="4">
    <source>
        <dbReference type="Proteomes" id="UP000017836"/>
    </source>
</evidence>
<dbReference type="OrthoDB" id="786617at2759"/>
<feature type="compositionally biased region" description="Basic residues" evidence="1">
    <location>
        <begin position="17"/>
        <end position="27"/>
    </location>
</feature>
<dbReference type="AlphaFoldDB" id="U5D3A2"/>
<evidence type="ECO:0000256" key="1">
    <source>
        <dbReference type="SAM" id="MobiDB-lite"/>
    </source>
</evidence>
<dbReference type="PANTHER" id="PTHR36808:SF1">
    <property type="entry name" value="TRANSCRIPTIONAL REGULATOR ATRX-LIKE PROTEIN"/>
    <property type="match status" value="1"/>
</dbReference>
<reference evidence="4" key="1">
    <citation type="journal article" date="2013" name="Science">
        <title>The Amborella genome and the evolution of flowering plants.</title>
        <authorList>
            <consortium name="Amborella Genome Project"/>
        </authorList>
    </citation>
    <scope>NUCLEOTIDE SEQUENCE [LARGE SCALE GENOMIC DNA]</scope>
</reference>
<dbReference type="PANTHER" id="PTHR36808">
    <property type="entry name" value="TRANSCRIPTIONAL REGULATOR ATRX-LIKE PROTEIN"/>
    <property type="match status" value="1"/>
</dbReference>
<feature type="region of interest" description="Disordered" evidence="1">
    <location>
        <begin position="506"/>
        <end position="525"/>
    </location>
</feature>
<feature type="region of interest" description="Disordered" evidence="1">
    <location>
        <begin position="258"/>
        <end position="337"/>
    </location>
</feature>
<dbReference type="InterPro" id="IPR001374">
    <property type="entry name" value="R3H_dom"/>
</dbReference>
<dbReference type="KEGG" id="atr:18445044"/>
<feature type="compositionally biased region" description="Basic and acidic residues" evidence="1">
    <location>
        <begin position="386"/>
        <end position="401"/>
    </location>
</feature>
<feature type="region of interest" description="Disordered" evidence="1">
    <location>
        <begin position="1"/>
        <end position="171"/>
    </location>
</feature>
<keyword evidence="4" id="KW-1185">Reference proteome</keyword>
<feature type="compositionally biased region" description="Basic residues" evidence="1">
    <location>
        <begin position="141"/>
        <end position="157"/>
    </location>
</feature>
<feature type="compositionally biased region" description="Basic and acidic residues" evidence="1">
    <location>
        <begin position="515"/>
        <end position="525"/>
    </location>
</feature>
<feature type="compositionally biased region" description="Basic residues" evidence="1">
    <location>
        <begin position="70"/>
        <end position="83"/>
    </location>
</feature>
<dbReference type="OMA" id="EQKTMTV"/>
<dbReference type="GO" id="GO:0003676">
    <property type="term" value="F:nucleic acid binding"/>
    <property type="evidence" value="ECO:0007669"/>
    <property type="project" value="UniProtKB-UniRule"/>
</dbReference>
<feature type="compositionally biased region" description="Basic residues" evidence="1">
    <location>
        <begin position="90"/>
        <end position="108"/>
    </location>
</feature>